<reference evidence="3 4" key="1">
    <citation type="submission" date="2017-07" db="EMBL/GenBank/DDBJ databases">
        <title>Acidovorax KNDSW TSA 6 genome sequence and assembly.</title>
        <authorList>
            <person name="Mayilraj S."/>
        </authorList>
    </citation>
    <scope>NUCLEOTIDE SEQUENCE [LARGE SCALE GENOMIC DNA]</scope>
    <source>
        <strain evidence="3 4">KNDSW-TSA6</strain>
    </source>
</reference>
<feature type="transmembrane region" description="Helical" evidence="1">
    <location>
        <begin position="232"/>
        <end position="248"/>
    </location>
</feature>
<keyword evidence="1" id="KW-1133">Transmembrane helix</keyword>
<feature type="domain" description="Acyltransferase 3" evidence="2">
    <location>
        <begin position="17"/>
        <end position="326"/>
    </location>
</feature>
<organism evidence="3 4">
    <name type="scientific">Acidovorax kalamii</name>
    <dbReference type="NCBI Taxonomy" id="2004485"/>
    <lineage>
        <taxon>Bacteria</taxon>
        <taxon>Pseudomonadati</taxon>
        <taxon>Pseudomonadota</taxon>
        <taxon>Betaproteobacteria</taxon>
        <taxon>Burkholderiales</taxon>
        <taxon>Comamonadaceae</taxon>
        <taxon>Acidovorax</taxon>
    </lineage>
</organism>
<feature type="transmembrane region" description="Helical" evidence="1">
    <location>
        <begin position="460"/>
        <end position="479"/>
    </location>
</feature>
<feature type="transmembrane region" description="Helical" evidence="1">
    <location>
        <begin position="312"/>
        <end position="330"/>
    </location>
</feature>
<evidence type="ECO:0000313" key="4">
    <source>
        <dbReference type="Proteomes" id="UP000215441"/>
    </source>
</evidence>
<feature type="transmembrane region" description="Helical" evidence="1">
    <location>
        <begin position="254"/>
        <end position="274"/>
    </location>
</feature>
<dbReference type="Pfam" id="PF01757">
    <property type="entry name" value="Acyl_transf_3"/>
    <property type="match status" value="1"/>
</dbReference>
<dbReference type="Proteomes" id="UP000215441">
    <property type="component" value="Unassembled WGS sequence"/>
</dbReference>
<dbReference type="OrthoDB" id="9767863at2"/>
<feature type="transmembrane region" description="Helical" evidence="1">
    <location>
        <begin position="48"/>
        <end position="68"/>
    </location>
</feature>
<feature type="transmembrane region" description="Helical" evidence="1">
    <location>
        <begin position="88"/>
        <end position="107"/>
    </location>
</feature>
<keyword evidence="4" id="KW-1185">Reference proteome</keyword>
<evidence type="ECO:0000259" key="2">
    <source>
        <dbReference type="Pfam" id="PF01757"/>
    </source>
</evidence>
<protein>
    <recommendedName>
        <fullName evidence="2">Acyltransferase 3 domain-containing protein</fullName>
    </recommendedName>
</protein>
<evidence type="ECO:0000256" key="1">
    <source>
        <dbReference type="SAM" id="Phobius"/>
    </source>
</evidence>
<dbReference type="AlphaFoldDB" id="A0A235EGL1"/>
<accession>A0A235EGL1</accession>
<dbReference type="InterPro" id="IPR050879">
    <property type="entry name" value="Acyltransferase_3"/>
</dbReference>
<dbReference type="EMBL" id="NOIG01000013">
    <property type="protein sequence ID" value="OYD48164.1"/>
    <property type="molecule type" value="Genomic_DNA"/>
</dbReference>
<name>A0A235EGL1_9BURK</name>
<dbReference type="InterPro" id="IPR002656">
    <property type="entry name" value="Acyl_transf_3_dom"/>
</dbReference>
<feature type="transmembrane region" description="Helical" evidence="1">
    <location>
        <begin position="20"/>
        <end position="36"/>
    </location>
</feature>
<dbReference type="RefSeq" id="WP_094291651.1">
    <property type="nucleotide sequence ID" value="NZ_NOIG01000013.1"/>
</dbReference>
<evidence type="ECO:0000313" key="3">
    <source>
        <dbReference type="EMBL" id="OYD48164.1"/>
    </source>
</evidence>
<proteinExistence type="predicted"/>
<feature type="transmembrane region" description="Helical" evidence="1">
    <location>
        <begin position="434"/>
        <end position="453"/>
    </location>
</feature>
<keyword evidence="1" id="KW-0472">Membrane</keyword>
<gene>
    <name evidence="3" type="ORF">CBY09_21750</name>
</gene>
<comment type="caution">
    <text evidence="3">The sequence shown here is derived from an EMBL/GenBank/DDBJ whole genome shotgun (WGS) entry which is preliminary data.</text>
</comment>
<feature type="transmembrane region" description="Helical" evidence="1">
    <location>
        <begin position="782"/>
        <end position="798"/>
    </location>
</feature>
<feature type="transmembrane region" description="Helical" evidence="1">
    <location>
        <begin position="179"/>
        <end position="194"/>
    </location>
</feature>
<sequence>MSATQTPARGSSFAGNNFDAIRIVAASVVLISHHYALTGQMEPSFFGIHSYGGMAVAVFFIISGYLVAASWQRDPNFHRFVLRRFLRIWPALTAALLLTAYGLGALVTELPLKDYLTHRATANYLQGLWMKIHFVLPGVFEKNLYPRGVNGSLWTIPIEVRCYIILALAGLIGLLKHRLILLTCIFIYFSWFLARNNADLTGVVHYGRELSAFFLAGTALHTLETNWSRRPGLWAGVIAIATAITWAIDLRHTALLIGLPFFIIYFGTRSTPFIRKAGQWGDPSYGMYLFAFPIQQTIILQLFPSWGFEGTLLLAFFTTTLLAYISWHGLEKQFLKFKPTTKNKALSFPLTFNFLKTKNQQLTNLQRFLYLLIILSFAYTIWMIACWPGVLGQDSLAIMLEVDTDRSFSSGKPPFWYAYNLILYGTWGLTEVPIMFQMALCAIVCARVLGWMLSHEMYKSFLYCLFFVAFAPSVVYYSSSLYGDGVYAIASTGMLFEVWRCYKTKKIDHSALWMLFLTIPFAFFARPNGIINIVAITALAVVSSTPNRWKLAAVFLPWCATAIFASTYFQRESHGAMFPLALYETVGFLEHRPMGLWERDEPRVTSQTINALTSEGESIERISQYYDHYYWDPLVYFHDGPKLTNLPSQAKKTIVRDFFTYNLWHNLPAFMASRVNIFLYSAFANGGIPGLASAEIILHKTKSQSQPRFRNGAIHRTASKWLDFSLDYRFILWTPWLGLFLVATGGMRTWQRRDYGGFLICSVLALHLIAVFLFSIAGEYRYLLPFFSAPLVLLPVLYSRHFLPAKKTGETTLPALMNHS</sequence>
<feature type="transmembrane region" description="Helical" evidence="1">
    <location>
        <begin position="368"/>
        <end position="390"/>
    </location>
</feature>
<feature type="transmembrane region" description="Helical" evidence="1">
    <location>
        <begin position="549"/>
        <end position="569"/>
    </location>
</feature>
<dbReference type="GO" id="GO:0016747">
    <property type="term" value="F:acyltransferase activity, transferring groups other than amino-acyl groups"/>
    <property type="evidence" value="ECO:0007669"/>
    <property type="project" value="InterPro"/>
</dbReference>
<feature type="transmembrane region" description="Helical" evidence="1">
    <location>
        <begin position="514"/>
        <end position="543"/>
    </location>
</feature>
<keyword evidence="1" id="KW-0812">Transmembrane</keyword>
<feature type="transmembrane region" description="Helical" evidence="1">
    <location>
        <begin position="757"/>
        <end position="776"/>
    </location>
</feature>
<dbReference type="PANTHER" id="PTHR23028">
    <property type="entry name" value="ACETYLTRANSFERASE"/>
    <property type="match status" value="1"/>
</dbReference>
<feature type="transmembrane region" description="Helical" evidence="1">
    <location>
        <begin position="677"/>
        <end position="698"/>
    </location>
</feature>
<feature type="transmembrane region" description="Helical" evidence="1">
    <location>
        <begin position="153"/>
        <end position="172"/>
    </location>
</feature>